<gene>
    <name evidence="3" type="ORF">MACH08_19030</name>
</gene>
<evidence type="ECO:0000256" key="2">
    <source>
        <dbReference type="SAM" id="Phobius"/>
    </source>
</evidence>
<accession>A0ABQ5TKA4</accession>
<evidence type="ECO:0008006" key="5">
    <source>
        <dbReference type="Google" id="ProtNLM"/>
    </source>
</evidence>
<name>A0ABQ5TKA4_9BACI</name>
<keyword evidence="1" id="KW-0175">Coiled coil</keyword>
<evidence type="ECO:0000313" key="4">
    <source>
        <dbReference type="Proteomes" id="UP001275436"/>
    </source>
</evidence>
<comment type="caution">
    <text evidence="3">The sequence shown here is derived from an EMBL/GenBank/DDBJ whole genome shotgun (WGS) entry which is preliminary data.</text>
</comment>
<evidence type="ECO:0000256" key="1">
    <source>
        <dbReference type="SAM" id="Coils"/>
    </source>
</evidence>
<protein>
    <recommendedName>
        <fullName evidence="5">t-SNARE coiled-coil homology domain-containing protein</fullName>
    </recommendedName>
</protein>
<organism evidence="3 4">
    <name type="scientific">Oceanobacillus kimchii</name>
    <dbReference type="NCBI Taxonomy" id="746691"/>
    <lineage>
        <taxon>Bacteria</taxon>
        <taxon>Bacillati</taxon>
        <taxon>Bacillota</taxon>
        <taxon>Bacilli</taxon>
        <taxon>Bacillales</taxon>
        <taxon>Bacillaceae</taxon>
        <taxon>Oceanobacillus</taxon>
    </lineage>
</organism>
<keyword evidence="4" id="KW-1185">Reference proteome</keyword>
<dbReference type="Proteomes" id="UP001275436">
    <property type="component" value="Unassembled WGS sequence"/>
</dbReference>
<feature type="coiled-coil region" evidence="1">
    <location>
        <begin position="73"/>
        <end position="100"/>
    </location>
</feature>
<keyword evidence="2" id="KW-0472">Membrane</keyword>
<sequence length="138" mass="16565">MDENGNYIRLDQRITDMERRVTIVEQETKPIDRIITLMEMNQEQDKKRDEQFDRMVKTMQDMSISIASVNGDIREIKNDITYVKDDVENASKEIDTLKKEDKSRLEKHKTRGIDFKWKLYFWIITFALAAILTIWFKL</sequence>
<reference evidence="3 4" key="1">
    <citation type="submission" date="2023-02" db="EMBL/GenBank/DDBJ databases">
        <title>Oceanobacillus kimchii IFOP_LL358 isolated form Alexandrium catenella lab strain.</title>
        <authorList>
            <person name="Gajardo G."/>
            <person name="Ueki S."/>
            <person name="Maruyama F."/>
        </authorList>
    </citation>
    <scope>NUCLEOTIDE SEQUENCE [LARGE SCALE GENOMIC DNA]</scope>
    <source>
        <strain evidence="3 4">IFOP_LL358</strain>
    </source>
</reference>
<feature type="transmembrane region" description="Helical" evidence="2">
    <location>
        <begin position="119"/>
        <end position="136"/>
    </location>
</feature>
<proteinExistence type="predicted"/>
<keyword evidence="2" id="KW-0812">Transmembrane</keyword>
<dbReference type="RefSeq" id="WP_317958004.1">
    <property type="nucleotide sequence ID" value="NZ_BSKO01000001.1"/>
</dbReference>
<dbReference type="EMBL" id="BSKO01000001">
    <property type="protein sequence ID" value="GLO66119.1"/>
    <property type="molecule type" value="Genomic_DNA"/>
</dbReference>
<evidence type="ECO:0000313" key="3">
    <source>
        <dbReference type="EMBL" id="GLO66119.1"/>
    </source>
</evidence>
<keyword evidence="2" id="KW-1133">Transmembrane helix</keyword>